<keyword evidence="1" id="KW-0489">Methyltransferase</keyword>
<evidence type="ECO:0000313" key="1">
    <source>
        <dbReference type="EMBL" id="SHI38870.1"/>
    </source>
</evidence>
<dbReference type="OrthoDB" id="5464618at2"/>
<dbReference type="STRING" id="1118202.SAMN05443429_101385"/>
<dbReference type="Pfam" id="PF13578">
    <property type="entry name" value="Methyltransf_24"/>
    <property type="match status" value="1"/>
</dbReference>
<dbReference type="GO" id="GO:0008168">
    <property type="term" value="F:methyltransferase activity"/>
    <property type="evidence" value="ECO:0007669"/>
    <property type="project" value="UniProtKB-KW"/>
</dbReference>
<name>A0A1M6AQU6_9FLAO</name>
<dbReference type="Gene3D" id="3.40.50.150">
    <property type="entry name" value="Vaccinia Virus protein VP39"/>
    <property type="match status" value="1"/>
</dbReference>
<keyword evidence="1" id="KW-0808">Transferase</keyword>
<reference evidence="1 2" key="1">
    <citation type="submission" date="2016-11" db="EMBL/GenBank/DDBJ databases">
        <authorList>
            <person name="Jaros S."/>
            <person name="Januszkiewicz K."/>
            <person name="Wedrychowicz H."/>
        </authorList>
    </citation>
    <scope>NUCLEOTIDE SEQUENCE [LARGE SCALE GENOMIC DNA]</scope>
    <source>
        <strain evidence="1 2">DSM 25479</strain>
    </source>
</reference>
<protein>
    <submittedName>
        <fullName evidence="1">Methyltransferase domain-containing protein</fullName>
    </submittedName>
</protein>
<dbReference type="SUPFAM" id="SSF53335">
    <property type="entry name" value="S-adenosyl-L-methionine-dependent methyltransferases"/>
    <property type="match status" value="1"/>
</dbReference>
<organism evidence="1 2">
    <name type="scientific">Cruoricaptor ignavus</name>
    <dbReference type="NCBI Taxonomy" id="1118202"/>
    <lineage>
        <taxon>Bacteria</taxon>
        <taxon>Pseudomonadati</taxon>
        <taxon>Bacteroidota</taxon>
        <taxon>Flavobacteriia</taxon>
        <taxon>Flavobacteriales</taxon>
        <taxon>Weeksellaceae</taxon>
        <taxon>Cruoricaptor</taxon>
    </lineage>
</organism>
<dbReference type="RefSeq" id="WP_073177766.1">
    <property type="nucleotide sequence ID" value="NZ_FQYI01000001.1"/>
</dbReference>
<proteinExistence type="predicted"/>
<sequence length="271" mass="31208">MKDKFNKLAEAAKILVKQPSLINLMLNSNENFKTKFQAKYPNISALNQLTINYLCDEVPQIPVSTFFLDGGSMLTDLRLLMGLASRKDVNSYFEIGTWRGESVFNVAKILEDCTTMNLSKKDIVSLGLNAGYAEQHGILSRKNPAIKHIEANTKTFDFSKLGRTFDLIFIDGDHSYEMVKNDTRKVFASLVHEKSIVVWHDYAYSPRKIRYEVFMGILDALPQNLHKKLYHIKNTMCAVYFPFEISSEKYKEFSLPETIFDVEITEKEFRN</sequence>
<keyword evidence="2" id="KW-1185">Reference proteome</keyword>
<gene>
    <name evidence="1" type="ORF">SAMN05443429_101385</name>
</gene>
<dbReference type="AlphaFoldDB" id="A0A1M6AQU6"/>
<dbReference type="EMBL" id="FQYI01000001">
    <property type="protein sequence ID" value="SHI38870.1"/>
    <property type="molecule type" value="Genomic_DNA"/>
</dbReference>
<dbReference type="Proteomes" id="UP000184335">
    <property type="component" value="Unassembled WGS sequence"/>
</dbReference>
<accession>A0A1M6AQU6</accession>
<evidence type="ECO:0000313" key="2">
    <source>
        <dbReference type="Proteomes" id="UP000184335"/>
    </source>
</evidence>
<dbReference type="GO" id="GO:0032259">
    <property type="term" value="P:methylation"/>
    <property type="evidence" value="ECO:0007669"/>
    <property type="project" value="UniProtKB-KW"/>
</dbReference>
<dbReference type="InterPro" id="IPR029063">
    <property type="entry name" value="SAM-dependent_MTases_sf"/>
</dbReference>